<keyword evidence="8" id="KW-1133">Transmembrane helix</keyword>
<evidence type="ECO:0000256" key="5">
    <source>
        <dbReference type="ARBA" id="ARBA00022982"/>
    </source>
</evidence>
<keyword evidence="1" id="KW-0813">Transport</keyword>
<dbReference type="GO" id="GO:0046872">
    <property type="term" value="F:metal ion binding"/>
    <property type="evidence" value="ECO:0007669"/>
    <property type="project" value="UniProtKB-KW"/>
</dbReference>
<keyword evidence="2" id="KW-0004">4Fe-4S</keyword>
<dbReference type="PROSITE" id="PS00198">
    <property type="entry name" value="4FE4S_FER_1"/>
    <property type="match status" value="1"/>
</dbReference>
<dbReference type="OrthoDB" id="9806398at2"/>
<dbReference type="PANTHER" id="PTHR30176">
    <property type="entry name" value="FERREDOXIN-TYPE PROTEIN NAPH"/>
    <property type="match status" value="1"/>
</dbReference>
<evidence type="ECO:0000256" key="3">
    <source>
        <dbReference type="ARBA" id="ARBA00022723"/>
    </source>
</evidence>
<keyword evidence="8" id="KW-0812">Transmembrane</keyword>
<dbReference type="InterPro" id="IPR011886">
    <property type="entry name" value="NapH_MauN"/>
</dbReference>
<dbReference type="Proteomes" id="UP000594034">
    <property type="component" value="Chromosome"/>
</dbReference>
<dbReference type="RefSeq" id="WP_042044868.1">
    <property type="nucleotide sequence ID" value="NZ_CDBY01000007.1"/>
</dbReference>
<evidence type="ECO:0000313" key="10">
    <source>
        <dbReference type="EMBL" id="QFI56687.1"/>
    </source>
</evidence>
<dbReference type="PANTHER" id="PTHR30176:SF3">
    <property type="entry name" value="FERREDOXIN-TYPE PROTEIN NAPH"/>
    <property type="match status" value="1"/>
</dbReference>
<reference evidence="10 11" key="1">
    <citation type="submission" date="2019-05" db="EMBL/GenBank/DDBJ databases">
        <title>OXA-830, a novel chromosomally encoded expanded-spectrum class D beta-lactamase in Aeromonas simiae.</title>
        <authorList>
            <person name="Zhou W."/>
            <person name="Chen Q."/>
        </authorList>
    </citation>
    <scope>NUCLEOTIDE SEQUENCE [LARGE SCALE GENOMIC DNA]</scope>
    <source>
        <strain evidence="10 11">A6</strain>
    </source>
</reference>
<evidence type="ECO:0000256" key="7">
    <source>
        <dbReference type="ARBA" id="ARBA00023014"/>
    </source>
</evidence>
<dbReference type="Pfam" id="PF12838">
    <property type="entry name" value="Fer4_7"/>
    <property type="match status" value="1"/>
</dbReference>
<keyword evidence="6" id="KW-0408">Iron</keyword>
<feature type="transmembrane region" description="Helical" evidence="8">
    <location>
        <begin position="30"/>
        <end position="50"/>
    </location>
</feature>
<evidence type="ECO:0000259" key="9">
    <source>
        <dbReference type="PROSITE" id="PS51379"/>
    </source>
</evidence>
<accession>A0A5J6X2F4</accession>
<feature type="transmembrane region" description="Helical" evidence="8">
    <location>
        <begin position="139"/>
        <end position="160"/>
    </location>
</feature>
<evidence type="ECO:0000313" key="11">
    <source>
        <dbReference type="Proteomes" id="UP000594034"/>
    </source>
</evidence>
<feature type="domain" description="4Fe-4S ferredoxin-type" evidence="9">
    <location>
        <begin position="216"/>
        <end position="246"/>
    </location>
</feature>
<dbReference type="GO" id="GO:0051539">
    <property type="term" value="F:4 iron, 4 sulfur cluster binding"/>
    <property type="evidence" value="ECO:0007669"/>
    <property type="project" value="UniProtKB-KW"/>
</dbReference>
<dbReference type="InterPro" id="IPR017900">
    <property type="entry name" value="4Fe4S_Fe_S_CS"/>
</dbReference>
<feature type="transmembrane region" description="Helical" evidence="8">
    <location>
        <begin position="166"/>
        <end position="187"/>
    </location>
</feature>
<evidence type="ECO:0000256" key="1">
    <source>
        <dbReference type="ARBA" id="ARBA00022448"/>
    </source>
</evidence>
<gene>
    <name evidence="10" type="primary">napH</name>
    <name evidence="10" type="ORF">FE240_09905</name>
</gene>
<keyword evidence="5" id="KW-0249">Electron transport</keyword>
<feature type="domain" description="4Fe-4S ferredoxin-type" evidence="9">
    <location>
        <begin position="253"/>
        <end position="282"/>
    </location>
</feature>
<dbReference type="Pfam" id="PF12801">
    <property type="entry name" value="Fer4_5"/>
    <property type="match status" value="2"/>
</dbReference>
<evidence type="ECO:0000256" key="2">
    <source>
        <dbReference type="ARBA" id="ARBA00022485"/>
    </source>
</evidence>
<dbReference type="PROSITE" id="PS51379">
    <property type="entry name" value="4FE4S_FER_2"/>
    <property type="match status" value="2"/>
</dbReference>
<sequence>MSKASRIPGREASQKLGWWHAHRFLLLRRLTQLSVMGLFLLGPLAGIWVLKGNLSSSELLGAVPLTDPLVLLQTLATGHWPLNALLIGSAIVLLGYWLVGGRVFCSWVCPVNLITDAAAWLRMRLGLRAGSTLSRATRYWLLAMVLVLPVATGLLVWEWVNPVPLVLRGLLFGMGAGWTLLLALLLFDLFVVERGWCGHLCPVGAFWALVNRVGFIKISASGRDRCSNCMDCYAVCPERPILKGPVHGARRGHGPLIAAQECLNCGRCIDVCAEQVFTLSVGFAVKADNMSEKQQ</sequence>
<dbReference type="NCBIfam" id="NF007013">
    <property type="entry name" value="PRK09477.1"/>
    <property type="match status" value="1"/>
</dbReference>
<keyword evidence="4" id="KW-0677">Repeat</keyword>
<dbReference type="InterPro" id="IPR017896">
    <property type="entry name" value="4Fe4S_Fe-S-bd"/>
</dbReference>
<keyword evidence="8" id="KW-0472">Membrane</keyword>
<proteinExistence type="predicted"/>
<name>A0A5J6X2F4_9GAMM</name>
<dbReference type="InterPro" id="IPR051684">
    <property type="entry name" value="Electron_Trans/Redox"/>
</dbReference>
<evidence type="ECO:0000256" key="6">
    <source>
        <dbReference type="ARBA" id="ARBA00023004"/>
    </source>
</evidence>
<feature type="transmembrane region" description="Helical" evidence="8">
    <location>
        <begin position="80"/>
        <end position="99"/>
    </location>
</feature>
<evidence type="ECO:0000256" key="4">
    <source>
        <dbReference type="ARBA" id="ARBA00022737"/>
    </source>
</evidence>
<dbReference type="NCBIfam" id="TIGR02163">
    <property type="entry name" value="napH"/>
    <property type="match status" value="1"/>
</dbReference>
<keyword evidence="11" id="KW-1185">Reference proteome</keyword>
<dbReference type="Gene3D" id="3.30.70.20">
    <property type="match status" value="1"/>
</dbReference>
<keyword evidence="7" id="KW-0411">Iron-sulfur</keyword>
<evidence type="ECO:0000256" key="8">
    <source>
        <dbReference type="SAM" id="Phobius"/>
    </source>
</evidence>
<protein>
    <submittedName>
        <fullName evidence="10">Quinol dehydrogenase ferredoxin subunit NapH</fullName>
    </submittedName>
</protein>
<keyword evidence="3" id="KW-0479">Metal-binding</keyword>
<dbReference type="KEGG" id="asim:FE240_09905"/>
<dbReference type="GO" id="GO:0005886">
    <property type="term" value="C:plasma membrane"/>
    <property type="evidence" value="ECO:0007669"/>
    <property type="project" value="TreeGrafter"/>
</dbReference>
<dbReference type="SUPFAM" id="SSF54862">
    <property type="entry name" value="4Fe-4S ferredoxins"/>
    <property type="match status" value="1"/>
</dbReference>
<dbReference type="EMBL" id="CP040449">
    <property type="protein sequence ID" value="QFI56687.1"/>
    <property type="molecule type" value="Genomic_DNA"/>
</dbReference>
<dbReference type="AlphaFoldDB" id="A0A5J6X2F4"/>
<organism evidence="10 11">
    <name type="scientific">Aeromonas simiae</name>
    <dbReference type="NCBI Taxonomy" id="218936"/>
    <lineage>
        <taxon>Bacteria</taxon>
        <taxon>Pseudomonadati</taxon>
        <taxon>Pseudomonadota</taxon>
        <taxon>Gammaproteobacteria</taxon>
        <taxon>Aeromonadales</taxon>
        <taxon>Aeromonadaceae</taxon>
        <taxon>Aeromonas</taxon>
    </lineage>
</organism>